<gene>
    <name evidence="1" type="ORF">SCALOS_LOCUS11408</name>
</gene>
<feature type="non-terminal residue" evidence="1">
    <location>
        <position position="44"/>
    </location>
</feature>
<reference evidence="1" key="1">
    <citation type="submission" date="2021-06" db="EMBL/GenBank/DDBJ databases">
        <authorList>
            <person name="Kallberg Y."/>
            <person name="Tangrot J."/>
            <person name="Rosling A."/>
        </authorList>
    </citation>
    <scope>NUCLEOTIDE SEQUENCE</scope>
    <source>
        <strain evidence="1">AU212A</strain>
    </source>
</reference>
<name>A0ACA9PWF7_9GLOM</name>
<comment type="caution">
    <text evidence="1">The sequence shown here is derived from an EMBL/GenBank/DDBJ whole genome shotgun (WGS) entry which is preliminary data.</text>
</comment>
<dbReference type="EMBL" id="CAJVPM010049599">
    <property type="protein sequence ID" value="CAG8725418.1"/>
    <property type="molecule type" value="Genomic_DNA"/>
</dbReference>
<protein>
    <submittedName>
        <fullName evidence="1">10299_t:CDS:1</fullName>
    </submittedName>
</protein>
<evidence type="ECO:0000313" key="2">
    <source>
        <dbReference type="Proteomes" id="UP000789860"/>
    </source>
</evidence>
<evidence type="ECO:0000313" key="1">
    <source>
        <dbReference type="EMBL" id="CAG8725418.1"/>
    </source>
</evidence>
<proteinExistence type="predicted"/>
<organism evidence="1 2">
    <name type="scientific">Scutellospora calospora</name>
    <dbReference type="NCBI Taxonomy" id="85575"/>
    <lineage>
        <taxon>Eukaryota</taxon>
        <taxon>Fungi</taxon>
        <taxon>Fungi incertae sedis</taxon>
        <taxon>Mucoromycota</taxon>
        <taxon>Glomeromycotina</taxon>
        <taxon>Glomeromycetes</taxon>
        <taxon>Diversisporales</taxon>
        <taxon>Gigasporaceae</taxon>
        <taxon>Scutellospora</taxon>
    </lineage>
</organism>
<sequence>DGLILNDFPYPLILDLTRNVLVPQYVHPKKYLLTATADSTEGNQ</sequence>
<feature type="non-terminal residue" evidence="1">
    <location>
        <position position="1"/>
    </location>
</feature>
<accession>A0ACA9PWF7</accession>
<keyword evidence="2" id="KW-1185">Reference proteome</keyword>
<dbReference type="Proteomes" id="UP000789860">
    <property type="component" value="Unassembled WGS sequence"/>
</dbReference>